<feature type="transmembrane region" description="Helical" evidence="2">
    <location>
        <begin position="31"/>
        <end position="53"/>
    </location>
</feature>
<dbReference type="InterPro" id="IPR027039">
    <property type="entry name" value="Crtac1"/>
</dbReference>
<dbReference type="KEGG" id="ote:Oter_2331"/>
<dbReference type="OrthoDB" id="100785at2"/>
<evidence type="ECO:0000259" key="3">
    <source>
        <dbReference type="Pfam" id="PF07593"/>
    </source>
</evidence>
<dbReference type="PANTHER" id="PTHR16026:SF0">
    <property type="entry name" value="CARTILAGE ACIDIC PROTEIN 1"/>
    <property type="match status" value="1"/>
</dbReference>
<evidence type="ECO:0000256" key="2">
    <source>
        <dbReference type="SAM" id="Phobius"/>
    </source>
</evidence>
<reference evidence="4 5" key="1">
    <citation type="journal article" date="2011" name="J. Bacteriol.">
        <title>Genome sequence of the verrucomicrobium Opitutus terrae PB90-1, an abundant inhabitant of rice paddy soil ecosystems.</title>
        <authorList>
            <person name="van Passel M.W."/>
            <person name="Kant R."/>
            <person name="Palva A."/>
            <person name="Copeland A."/>
            <person name="Lucas S."/>
            <person name="Lapidus A."/>
            <person name="Glavina del Rio T."/>
            <person name="Pitluck S."/>
            <person name="Goltsman E."/>
            <person name="Clum A."/>
            <person name="Sun H."/>
            <person name="Schmutz J."/>
            <person name="Larimer F.W."/>
            <person name="Land M.L."/>
            <person name="Hauser L."/>
            <person name="Kyrpides N."/>
            <person name="Mikhailova N."/>
            <person name="Richardson P.P."/>
            <person name="Janssen P.H."/>
            <person name="de Vos W.M."/>
            <person name="Smidt H."/>
        </authorList>
    </citation>
    <scope>NUCLEOTIDE SEQUENCE [LARGE SCALE GENOMIC DNA]</scope>
    <source>
        <strain evidence="5">DSM 11246 / JCM 15787 / PB90-1</strain>
    </source>
</reference>
<dbReference type="Proteomes" id="UP000007013">
    <property type="component" value="Chromosome"/>
</dbReference>
<evidence type="ECO:0000256" key="1">
    <source>
        <dbReference type="ARBA" id="ARBA00022729"/>
    </source>
</evidence>
<gene>
    <name evidence="4" type="ordered locus">Oter_2331</name>
</gene>
<name>B1ZQK4_OPITP</name>
<dbReference type="PANTHER" id="PTHR16026">
    <property type="entry name" value="CARTILAGE ACIDIC PROTEIN 1"/>
    <property type="match status" value="1"/>
</dbReference>
<dbReference type="STRING" id="452637.Oter_2331"/>
<evidence type="ECO:0000313" key="4">
    <source>
        <dbReference type="EMBL" id="ACB75613.1"/>
    </source>
</evidence>
<dbReference type="Pfam" id="PF07593">
    <property type="entry name" value="UnbV_ASPIC"/>
    <property type="match status" value="1"/>
</dbReference>
<dbReference type="InterPro" id="IPR028994">
    <property type="entry name" value="Integrin_alpha_N"/>
</dbReference>
<dbReference type="InterPro" id="IPR013517">
    <property type="entry name" value="FG-GAP"/>
</dbReference>
<keyword evidence="2" id="KW-1133">Transmembrane helix</keyword>
<organism evidence="4 5">
    <name type="scientific">Opitutus terrae (strain DSM 11246 / JCM 15787 / PB90-1)</name>
    <dbReference type="NCBI Taxonomy" id="452637"/>
    <lineage>
        <taxon>Bacteria</taxon>
        <taxon>Pseudomonadati</taxon>
        <taxon>Verrucomicrobiota</taxon>
        <taxon>Opitutia</taxon>
        <taxon>Opitutales</taxon>
        <taxon>Opitutaceae</taxon>
        <taxon>Opitutus</taxon>
    </lineage>
</organism>
<dbReference type="RefSeq" id="WP_012375150.1">
    <property type="nucleotide sequence ID" value="NC_010571.1"/>
</dbReference>
<dbReference type="Pfam" id="PF13517">
    <property type="entry name" value="FG-GAP_3"/>
    <property type="match status" value="3"/>
</dbReference>
<dbReference type="SUPFAM" id="SSF69318">
    <property type="entry name" value="Integrin alpha N-terminal domain"/>
    <property type="match status" value="1"/>
</dbReference>
<dbReference type="InterPro" id="IPR011519">
    <property type="entry name" value="UnbV_ASPIC"/>
</dbReference>
<proteinExistence type="predicted"/>
<evidence type="ECO:0000313" key="5">
    <source>
        <dbReference type="Proteomes" id="UP000007013"/>
    </source>
</evidence>
<protein>
    <submittedName>
        <fullName evidence="4">ASPIC/UnbV domain protein</fullName>
    </submittedName>
</protein>
<keyword evidence="1" id="KW-0732">Signal</keyword>
<dbReference type="eggNOG" id="COG0457">
    <property type="taxonomic scope" value="Bacteria"/>
</dbReference>
<feature type="domain" description="ASPIC/UnbV" evidence="3">
    <location>
        <begin position="514"/>
        <end position="580"/>
    </location>
</feature>
<sequence>MPGVQPAPTSPRPSAVAAGSLPPTGDVVPPLVPVLVPIVLAAIVTGILFAWWFPPAPPGELAPAPRFTDVSVEAGLASLPVAAASEDAPTTLGGGVVCFDYDGDGHEDLFLVHGTTWPWEESFARQITRGSCVLLRNDGKGRFTDTTALAGLNVELQGMSAAAGDFDNDGRPDLYVTCVGANHLFRNRGHGRFEDITELAGVGGEENTWSTGAAWIDFDADGRLDLVVCHYARWPRELDLHTAFMVSQVGHSYGAPTGFLGAFPTVYRNLGEGRFAVVPGGAGLRDVDPDTGFPVAKALAVVPVDANSDGRLDLLFTYHTSQSALFVNQEGGTFRRWTAADEGRQEGVAAGLVAAGSLALANVSSRDERFRVLQAALAGSGAAADDKVDLGTKLGVAVLDYDLDGRLEFFSGNGRAEPDTNRFEATRDFSAVPQIWWNRGDRWIPAAPDATGETALAPAVARGVAAADFDGDGDLDVVVAQYGAAPRLLRNDQRFSLPSLRVDLVATKTAREAGGARVEVHTPRRVMVQTVAPAMSYMAQSSQTLTFGLGDDARVRKIVVHWPSGLRQEVRMNGTDRRLTIKEPE</sequence>
<keyword evidence="2" id="KW-0812">Transmembrane</keyword>
<accession>B1ZQK4</accession>
<dbReference type="AlphaFoldDB" id="B1ZQK4"/>
<keyword evidence="2" id="KW-0472">Membrane</keyword>
<dbReference type="Gene3D" id="2.130.10.130">
    <property type="entry name" value="Integrin alpha, N-terminal"/>
    <property type="match status" value="1"/>
</dbReference>
<keyword evidence="5" id="KW-1185">Reference proteome</keyword>
<dbReference type="EMBL" id="CP001032">
    <property type="protein sequence ID" value="ACB75613.1"/>
    <property type="molecule type" value="Genomic_DNA"/>
</dbReference>
<dbReference type="HOGENOM" id="CLU_017657_0_0_0"/>